<reference evidence="3" key="1">
    <citation type="journal article" date="2019" name="Int. J. Syst. Evol. Microbiol.">
        <title>The Global Catalogue of Microorganisms (GCM) 10K type strain sequencing project: providing services to taxonomists for standard genome sequencing and annotation.</title>
        <authorList>
            <consortium name="The Broad Institute Genomics Platform"/>
            <consortium name="The Broad Institute Genome Sequencing Center for Infectious Disease"/>
            <person name="Wu L."/>
            <person name="Ma J."/>
        </authorList>
    </citation>
    <scope>NUCLEOTIDE SEQUENCE [LARGE SCALE GENOMIC DNA]</scope>
    <source>
        <strain evidence="3">KCTC 22157</strain>
    </source>
</reference>
<keyword evidence="1" id="KW-0175">Coiled coil</keyword>
<keyword evidence="3" id="KW-1185">Reference proteome</keyword>
<dbReference type="EMBL" id="BMXO01000003">
    <property type="protein sequence ID" value="GGW50393.1"/>
    <property type="molecule type" value="Genomic_DNA"/>
</dbReference>
<organism evidence="2 3">
    <name type="scientific">Halomonas johnsoniae</name>
    <dbReference type="NCBI Taxonomy" id="502832"/>
    <lineage>
        <taxon>Bacteria</taxon>
        <taxon>Pseudomonadati</taxon>
        <taxon>Pseudomonadota</taxon>
        <taxon>Gammaproteobacteria</taxon>
        <taxon>Oceanospirillales</taxon>
        <taxon>Halomonadaceae</taxon>
        <taxon>Halomonas</taxon>
    </lineage>
</organism>
<evidence type="ECO:0000313" key="2">
    <source>
        <dbReference type="EMBL" id="GGW50393.1"/>
    </source>
</evidence>
<gene>
    <name evidence="2" type="ORF">GCM10007158_09170</name>
</gene>
<evidence type="ECO:0000256" key="1">
    <source>
        <dbReference type="SAM" id="Coils"/>
    </source>
</evidence>
<comment type="caution">
    <text evidence="2">The sequence shown here is derived from an EMBL/GenBank/DDBJ whole genome shotgun (WGS) entry which is preliminary data.</text>
</comment>
<name>A0ABQ2WFY2_9GAMM</name>
<protein>
    <submittedName>
        <fullName evidence="2">Uncharacterized protein</fullName>
    </submittedName>
</protein>
<sequence>MTVAPHTTSLTQLPSAFNEEALTLMQWLDALHTLMPPTQLTYWGAGAGHQALLNWAAIKAVGEVSLVEGHSHAFTSLSERWQKSHPHWQFHNEVMETGLDEEGIFYTASHQTESGLLSPETLTSLWPHIEPTHQQACEPVRVADWAKQHWTLPGQWVVIDYFCDAGLLAAHAAAFRQVEVLKVRVSTLETVPEPITGQAWEPALKQAGYRVLKRATERHPHIEQWLCIKQQDSDVAAANESLANVQAELAEVKGKLEKTHTWFMNRKQQAMEFEQQVAVLESTLKATQEELAQARQQSAQLKLLKESLEQLSQQVSQGFTIQSEQRQQATNALGKHITQLLQSSQSQPPKEEKDNL</sequence>
<proteinExistence type="predicted"/>
<dbReference type="Proteomes" id="UP000647585">
    <property type="component" value="Unassembled WGS sequence"/>
</dbReference>
<accession>A0ABQ2WFY2</accession>
<evidence type="ECO:0000313" key="3">
    <source>
        <dbReference type="Proteomes" id="UP000647585"/>
    </source>
</evidence>
<feature type="coiled-coil region" evidence="1">
    <location>
        <begin position="228"/>
        <end position="314"/>
    </location>
</feature>